<organism evidence="2 3">
    <name type="scientific">Pseudonocardia halophobica</name>
    <dbReference type="NCBI Taxonomy" id="29401"/>
    <lineage>
        <taxon>Bacteria</taxon>
        <taxon>Bacillati</taxon>
        <taxon>Actinomycetota</taxon>
        <taxon>Actinomycetes</taxon>
        <taxon>Pseudonocardiales</taxon>
        <taxon>Pseudonocardiaceae</taxon>
        <taxon>Pseudonocardia</taxon>
    </lineage>
</organism>
<accession>A0A9W6L0S8</accession>
<gene>
    <name evidence="2" type="primary">gmhA</name>
    <name evidence="2" type="ORF">GCM10017577_12690</name>
</gene>
<dbReference type="InterPro" id="IPR050099">
    <property type="entry name" value="SIS_GmhA/DiaA_subfam"/>
</dbReference>
<evidence type="ECO:0000259" key="1">
    <source>
        <dbReference type="PROSITE" id="PS51464"/>
    </source>
</evidence>
<dbReference type="InterPro" id="IPR046348">
    <property type="entry name" value="SIS_dom_sf"/>
</dbReference>
<dbReference type="PANTHER" id="PTHR30390">
    <property type="entry name" value="SEDOHEPTULOSE 7-PHOSPHATE ISOMERASE / DNAA INITIATOR-ASSOCIATING FACTOR FOR REPLICATION INITIATION"/>
    <property type="match status" value="1"/>
</dbReference>
<keyword evidence="2" id="KW-0413">Isomerase</keyword>
<dbReference type="RefSeq" id="WP_081924686.1">
    <property type="nucleotide sequence ID" value="NZ_BAAAUZ010000001.1"/>
</dbReference>
<evidence type="ECO:0000313" key="2">
    <source>
        <dbReference type="EMBL" id="GLL10129.1"/>
    </source>
</evidence>
<dbReference type="CDD" id="cd05006">
    <property type="entry name" value="SIS_GmhA"/>
    <property type="match status" value="1"/>
</dbReference>
<reference evidence="2" key="1">
    <citation type="journal article" date="2014" name="Int. J. Syst. Evol. Microbiol.">
        <title>Complete genome sequence of Corynebacterium casei LMG S-19264T (=DSM 44701T), isolated from a smear-ripened cheese.</title>
        <authorList>
            <consortium name="US DOE Joint Genome Institute (JGI-PGF)"/>
            <person name="Walter F."/>
            <person name="Albersmeier A."/>
            <person name="Kalinowski J."/>
            <person name="Ruckert C."/>
        </authorList>
    </citation>
    <scope>NUCLEOTIDE SEQUENCE</scope>
    <source>
        <strain evidence="2">VKM Ac-1069</strain>
    </source>
</reference>
<dbReference type="SUPFAM" id="SSF53697">
    <property type="entry name" value="SIS domain"/>
    <property type="match status" value="1"/>
</dbReference>
<proteinExistence type="predicted"/>
<comment type="caution">
    <text evidence="2">The sequence shown here is derived from an EMBL/GenBank/DDBJ whole genome shotgun (WGS) entry which is preliminary data.</text>
</comment>
<dbReference type="InterPro" id="IPR001347">
    <property type="entry name" value="SIS_dom"/>
</dbReference>
<dbReference type="PANTHER" id="PTHR30390:SF6">
    <property type="entry name" value="DNAA INITIATOR-ASSOCIATING PROTEIN DIAA"/>
    <property type="match status" value="1"/>
</dbReference>
<dbReference type="Gene3D" id="3.40.50.10490">
    <property type="entry name" value="Glucose-6-phosphate isomerase like protein, domain 1"/>
    <property type="match status" value="1"/>
</dbReference>
<name>A0A9W6L0S8_9PSEU</name>
<dbReference type="GO" id="GO:0016853">
    <property type="term" value="F:isomerase activity"/>
    <property type="evidence" value="ECO:0007669"/>
    <property type="project" value="UniProtKB-KW"/>
</dbReference>
<dbReference type="Proteomes" id="UP001143463">
    <property type="component" value="Unassembled WGS sequence"/>
</dbReference>
<feature type="domain" description="SIS" evidence="1">
    <location>
        <begin position="38"/>
        <end position="192"/>
    </location>
</feature>
<evidence type="ECO:0000313" key="3">
    <source>
        <dbReference type="Proteomes" id="UP001143463"/>
    </source>
</evidence>
<dbReference type="PROSITE" id="PS51464">
    <property type="entry name" value="SIS"/>
    <property type="match status" value="1"/>
</dbReference>
<reference evidence="2" key="2">
    <citation type="submission" date="2023-01" db="EMBL/GenBank/DDBJ databases">
        <authorList>
            <person name="Sun Q."/>
            <person name="Evtushenko L."/>
        </authorList>
    </citation>
    <scope>NUCLEOTIDE SEQUENCE</scope>
    <source>
        <strain evidence="2">VKM Ac-1069</strain>
    </source>
</reference>
<dbReference type="GO" id="GO:1901135">
    <property type="term" value="P:carbohydrate derivative metabolic process"/>
    <property type="evidence" value="ECO:0007669"/>
    <property type="project" value="InterPro"/>
</dbReference>
<sequence length="226" mass="23211">MADVTPHQVLGGHVDRLEAALPALRAAAPTLVRWGATLAGLLPGGGRLLAAGNGGSAAEAQHLTAELVGRFDGERQALSAIALHADTSSMTAIGNDYGYEEVFARQVRAHGRPGDVLLLLSTSGRSPNLLAAADAARELDMDCWALTGPGPNPLAGRATDAVCLPGDTATVQESHLAAVHMLCRALEAQLPAAPGVPAGLVARHRAHRRAPALDPTIAPTTVRRPA</sequence>
<dbReference type="GO" id="GO:0097367">
    <property type="term" value="F:carbohydrate derivative binding"/>
    <property type="evidence" value="ECO:0007669"/>
    <property type="project" value="InterPro"/>
</dbReference>
<protein>
    <submittedName>
        <fullName evidence="2">Phosphoheptose isomerase</fullName>
    </submittedName>
</protein>
<dbReference type="Pfam" id="PF13580">
    <property type="entry name" value="SIS_2"/>
    <property type="match status" value="1"/>
</dbReference>
<keyword evidence="3" id="KW-1185">Reference proteome</keyword>
<dbReference type="InterPro" id="IPR035461">
    <property type="entry name" value="GmhA/DiaA"/>
</dbReference>
<dbReference type="EMBL" id="BSFQ01000004">
    <property type="protein sequence ID" value="GLL10129.1"/>
    <property type="molecule type" value="Genomic_DNA"/>
</dbReference>
<dbReference type="AlphaFoldDB" id="A0A9W6L0S8"/>